<evidence type="ECO:0000313" key="4">
    <source>
        <dbReference type="RefSeq" id="XP_067160018.1"/>
    </source>
</evidence>
<dbReference type="Pfam" id="PF15783">
    <property type="entry name" value="FSIP2"/>
    <property type="match status" value="1"/>
</dbReference>
<dbReference type="InterPro" id="IPR031554">
    <property type="entry name" value="FSIP2_C"/>
</dbReference>
<accession>A0ABM4F4Z4</accession>
<organism evidence="3 4">
    <name type="scientific">Apteryx mantelli</name>
    <name type="common">North Island brown kiwi</name>
    <dbReference type="NCBI Taxonomy" id="2696672"/>
    <lineage>
        <taxon>Eukaryota</taxon>
        <taxon>Metazoa</taxon>
        <taxon>Chordata</taxon>
        <taxon>Craniata</taxon>
        <taxon>Vertebrata</taxon>
        <taxon>Euteleostomi</taxon>
        <taxon>Archelosauria</taxon>
        <taxon>Archosauria</taxon>
        <taxon>Dinosauria</taxon>
        <taxon>Saurischia</taxon>
        <taxon>Theropoda</taxon>
        <taxon>Coelurosauria</taxon>
        <taxon>Aves</taxon>
        <taxon>Palaeognathae</taxon>
        <taxon>Apterygiformes</taxon>
        <taxon>Apterygidae</taxon>
        <taxon>Apteryx</taxon>
    </lineage>
</organism>
<feature type="region of interest" description="Disordered" evidence="1">
    <location>
        <begin position="216"/>
        <end position="239"/>
    </location>
</feature>
<dbReference type="RefSeq" id="XP_067160018.1">
    <property type="nucleotide sequence ID" value="XM_067303917.1"/>
</dbReference>
<feature type="region of interest" description="Disordered" evidence="1">
    <location>
        <begin position="1"/>
        <end position="62"/>
    </location>
</feature>
<sequence>MHTVQVGHQELPAATQRSQSPAESHQDGLPLLPCTPSPPASGHSSTKRDGMAERTRGIQSTQGFIFASRETGGGVRCKQAPLAAPRFQQSFQGKFPEMGKLPAENLSGSPHLPYLAPLPAKAATQADESLDALTGKMPGAASETKLPTLETSPGSSPRDRAHAVGAIDDIQQEITQEQQLKLNLNLFAQTAAAKILERVSKGLKQTVKNFKEADPRENFQSVSGAATAPDSGKGWEEEQQKPFHLPLISPQLPKQDACAQAKEIDEPVHSMPVVRPRSSGSGQGKPRTRQNHGTKTTHPSSWQLSSHSCFPLGAESIASGEIQGGPAYKEQDECLPTHPAAPRLPQPPTRVDFANVFRETCHELKSRKLPAPKDTSAREAKAQSLVKAARSCDLVFHSGDLQLPELQAPLTVMPILTTKATPFAEILAEHSSETPEEADTGRTRFAQGILGDPGMAARAECQGPALPATALEDTIQQLVTAAWSHANDASPGPSWQLVQPNADKTMEERRVAVAQGLVAHTNGPVAPASRVLEQTMKPGETTSPTAPQGPDPHAHGSNRAANRASGPALPGRGHGPGHPGQPQAGQGPQGQALTIIPRIGGRPLRIHPDVTSEHLSVLSIKTESAEELNSSCLIRTEQSLAQLRKLHLWRKKSQKEREVKEQEGEGKRFTLTMSGRLNVKPKEVFCRNSFPNLWEPELTRVELLKDVTTKQDLMERLVVHSVKKEQSMRAEQRGLRAPKGVELEVVAEEDDDEEDANEDILKVEDSLLICKRRLHIMMNRQEERRHAWILWGAKEKSLHLHNLGKTQLPKQRHFHTHIFPEDTPPIPQNALHHASTHRSLARGFSLGQRPLAPGCP</sequence>
<protein>
    <recommendedName>
        <fullName evidence="2">Fibrous sheath-interacting protein 2 C-terminal domain-containing protein</fullName>
    </recommendedName>
</protein>
<feature type="region of interest" description="Disordered" evidence="1">
    <location>
        <begin position="537"/>
        <end position="590"/>
    </location>
</feature>
<feature type="region of interest" description="Disordered" evidence="1">
    <location>
        <begin position="324"/>
        <end position="349"/>
    </location>
</feature>
<feature type="compositionally biased region" description="Low complexity" evidence="1">
    <location>
        <begin position="580"/>
        <end position="590"/>
    </location>
</feature>
<dbReference type="GeneID" id="106482691"/>
<dbReference type="PANTHER" id="PTHR21856:SF7">
    <property type="entry name" value="FIBROUS SHEATH-INTERACTING PROTEIN 2"/>
    <property type="match status" value="1"/>
</dbReference>
<feature type="region of interest" description="Disordered" evidence="1">
    <location>
        <begin position="264"/>
        <end position="305"/>
    </location>
</feature>
<keyword evidence="3" id="KW-1185">Reference proteome</keyword>
<evidence type="ECO:0000256" key="1">
    <source>
        <dbReference type="SAM" id="MobiDB-lite"/>
    </source>
</evidence>
<feature type="compositionally biased region" description="Basic and acidic residues" evidence="1">
    <location>
        <begin position="46"/>
        <end position="56"/>
    </location>
</feature>
<proteinExistence type="predicted"/>
<feature type="compositionally biased region" description="Polar residues" evidence="1">
    <location>
        <begin position="293"/>
        <end position="305"/>
    </location>
</feature>
<dbReference type="Proteomes" id="UP001652627">
    <property type="component" value="Chromosome 13"/>
</dbReference>
<evidence type="ECO:0000313" key="3">
    <source>
        <dbReference type="Proteomes" id="UP001652627"/>
    </source>
</evidence>
<reference evidence="4" key="1">
    <citation type="submission" date="2025-08" db="UniProtKB">
        <authorList>
            <consortium name="RefSeq"/>
        </authorList>
    </citation>
    <scope>IDENTIFICATION</scope>
    <source>
        <tissue evidence="4">Blood</tissue>
    </source>
</reference>
<name>A0ABM4F4Z4_9AVES</name>
<feature type="domain" description="Fibrous sheath-interacting protein 2 C-terminal" evidence="2">
    <location>
        <begin position="592"/>
        <end position="737"/>
    </location>
</feature>
<dbReference type="PANTHER" id="PTHR21856">
    <property type="entry name" value="FIBROUS SHEATH-INTERACTING PROTEIN 2"/>
    <property type="match status" value="1"/>
</dbReference>
<dbReference type="InterPro" id="IPR038891">
    <property type="entry name" value="FSIP2"/>
</dbReference>
<feature type="region of interest" description="Disordered" evidence="1">
    <location>
        <begin position="135"/>
        <end position="160"/>
    </location>
</feature>
<gene>
    <name evidence="4" type="primary">LOC106482691</name>
</gene>
<evidence type="ECO:0000259" key="2">
    <source>
        <dbReference type="Pfam" id="PF15783"/>
    </source>
</evidence>